<comment type="domain">
    <text evidence="5">The RxLR-dEER motif acts to carry the protein into the host cell cytoplasm through binding to cell surface phosphatidylinositol-3-phosphate.</text>
</comment>
<organism evidence="6 7">
    <name type="scientific">Phytophthora lilii</name>
    <dbReference type="NCBI Taxonomy" id="2077276"/>
    <lineage>
        <taxon>Eukaryota</taxon>
        <taxon>Sar</taxon>
        <taxon>Stramenopiles</taxon>
        <taxon>Oomycota</taxon>
        <taxon>Peronosporomycetes</taxon>
        <taxon>Peronosporales</taxon>
        <taxon>Peronosporaceae</taxon>
        <taxon>Phytophthora</taxon>
    </lineage>
</organism>
<keyword evidence="7" id="KW-1185">Reference proteome</keyword>
<comment type="function">
    <text evidence="5">Effector that suppresses plant defense responses during pathogen infection.</text>
</comment>
<proteinExistence type="inferred from homology"/>
<comment type="similarity">
    <text evidence="2 5">Belongs to the RxLR effector family.</text>
</comment>
<evidence type="ECO:0000313" key="6">
    <source>
        <dbReference type="EMBL" id="GMF25118.1"/>
    </source>
</evidence>
<evidence type="ECO:0000313" key="7">
    <source>
        <dbReference type="Proteomes" id="UP001165083"/>
    </source>
</evidence>
<evidence type="ECO:0000256" key="2">
    <source>
        <dbReference type="ARBA" id="ARBA00010400"/>
    </source>
</evidence>
<reference evidence="6" key="1">
    <citation type="submission" date="2023-04" db="EMBL/GenBank/DDBJ databases">
        <title>Phytophthora lilii NBRC 32176.</title>
        <authorList>
            <person name="Ichikawa N."/>
            <person name="Sato H."/>
            <person name="Tonouchi N."/>
        </authorList>
    </citation>
    <scope>NUCLEOTIDE SEQUENCE</scope>
    <source>
        <strain evidence="6">NBRC 32176</strain>
    </source>
</reference>
<dbReference type="Proteomes" id="UP001165083">
    <property type="component" value="Unassembled WGS sequence"/>
</dbReference>
<gene>
    <name evidence="6" type="ORF">Plil01_001034000</name>
</gene>
<comment type="subcellular location">
    <subcellularLocation>
        <location evidence="1 5">Secreted</location>
    </subcellularLocation>
</comment>
<evidence type="ECO:0000256" key="4">
    <source>
        <dbReference type="ARBA" id="ARBA00022729"/>
    </source>
</evidence>
<dbReference type="EMBL" id="BSXW01000542">
    <property type="protein sequence ID" value="GMF25118.1"/>
    <property type="molecule type" value="Genomic_DNA"/>
</dbReference>
<dbReference type="AlphaFoldDB" id="A0A9W6U4C0"/>
<protein>
    <recommendedName>
        <fullName evidence="5">RxLR effector protein</fullName>
    </recommendedName>
</protein>
<feature type="signal peptide" evidence="5">
    <location>
        <begin position="1"/>
        <end position="22"/>
    </location>
</feature>
<feature type="chain" id="PRO_5044973997" description="RxLR effector protein" evidence="5">
    <location>
        <begin position="23"/>
        <end position="134"/>
    </location>
</feature>
<evidence type="ECO:0000256" key="5">
    <source>
        <dbReference type="RuleBase" id="RU367124"/>
    </source>
</evidence>
<dbReference type="InterPro" id="IPR031825">
    <property type="entry name" value="RXLR"/>
</dbReference>
<evidence type="ECO:0000256" key="1">
    <source>
        <dbReference type="ARBA" id="ARBA00004613"/>
    </source>
</evidence>
<evidence type="ECO:0000256" key="3">
    <source>
        <dbReference type="ARBA" id="ARBA00022525"/>
    </source>
</evidence>
<name>A0A9W6U4C0_9STRA</name>
<dbReference type="Pfam" id="PF16810">
    <property type="entry name" value="RXLR"/>
    <property type="match status" value="1"/>
</dbReference>
<comment type="caution">
    <text evidence="6">The sequence shown here is derived from an EMBL/GenBank/DDBJ whole genome shotgun (WGS) entry which is preliminary data.</text>
</comment>
<accession>A0A9W6U4C0</accession>
<sequence length="134" mass="15001">MRVLSIIIVTVLTFLASTNTLAGNVVTQQTVSQISREDVLTMTRFLKGPATSANTEERGPNIDIAIADAAKKFNKKVIWQIQFALWKHILRRTPLQARGKLGLLGKGREVYQQKGYEKFAAYDDMYGKGPLTYP</sequence>
<keyword evidence="4 5" id="KW-0732">Signal</keyword>
<keyword evidence="3 5" id="KW-0964">Secreted</keyword>